<dbReference type="PANTHER" id="PTHR44998:SF1">
    <property type="entry name" value="UDP-N-ACETYLGLUCOSAMINE--PEPTIDE N-ACETYLGLUCOSAMINYLTRANSFERASE 110 KDA SUBUNIT"/>
    <property type="match status" value="1"/>
</dbReference>
<dbReference type="InterPro" id="IPR019734">
    <property type="entry name" value="TPR_rpt"/>
</dbReference>
<dbReference type="VEuPathDB" id="FungiDB:BCV72DRAFT_188756"/>
<dbReference type="Pfam" id="PF13181">
    <property type="entry name" value="TPR_8"/>
    <property type="match status" value="2"/>
</dbReference>
<evidence type="ECO:0000313" key="3">
    <source>
        <dbReference type="Proteomes" id="UP000242381"/>
    </source>
</evidence>
<organism evidence="2 3">
    <name type="scientific">Rhizopus microsporus</name>
    <dbReference type="NCBI Taxonomy" id="58291"/>
    <lineage>
        <taxon>Eukaryota</taxon>
        <taxon>Fungi</taxon>
        <taxon>Fungi incertae sedis</taxon>
        <taxon>Mucoromycota</taxon>
        <taxon>Mucoromycotina</taxon>
        <taxon>Mucoromycetes</taxon>
        <taxon>Mucorales</taxon>
        <taxon>Mucorineae</taxon>
        <taxon>Rhizopodaceae</taxon>
        <taxon>Rhizopus</taxon>
    </lineage>
</organism>
<dbReference type="Proteomes" id="UP000242381">
    <property type="component" value="Unassembled WGS sequence"/>
</dbReference>
<dbReference type="AlphaFoldDB" id="A0A1X0SE93"/>
<dbReference type="EMBL" id="KV921265">
    <property type="protein sequence ID" value="ORE22630.1"/>
    <property type="molecule type" value="Genomic_DNA"/>
</dbReference>
<reference evidence="2 3" key="1">
    <citation type="journal article" date="2016" name="Proc. Natl. Acad. Sci. U.S.A.">
        <title>Lipid metabolic changes in an early divergent fungus govern the establishment of a mutualistic symbiosis with endobacteria.</title>
        <authorList>
            <person name="Lastovetsky O.A."/>
            <person name="Gaspar M.L."/>
            <person name="Mondo S.J."/>
            <person name="LaButti K.M."/>
            <person name="Sandor L."/>
            <person name="Grigoriev I.V."/>
            <person name="Henry S.A."/>
            <person name="Pawlowska T.E."/>
        </authorList>
    </citation>
    <scope>NUCLEOTIDE SEQUENCE [LARGE SCALE GENOMIC DNA]</scope>
    <source>
        <strain evidence="2 3">ATCC 11559</strain>
    </source>
</reference>
<dbReference type="PANTHER" id="PTHR44998">
    <property type="match status" value="1"/>
</dbReference>
<dbReference type="InterPro" id="IPR011990">
    <property type="entry name" value="TPR-like_helical_dom_sf"/>
</dbReference>
<accession>A0A1X0SE93</accession>
<dbReference type="SUPFAM" id="SSF48452">
    <property type="entry name" value="TPR-like"/>
    <property type="match status" value="1"/>
</dbReference>
<name>A0A1X0SE93_RHIZD</name>
<dbReference type="GO" id="GO:0016757">
    <property type="term" value="F:glycosyltransferase activity"/>
    <property type="evidence" value="ECO:0007669"/>
    <property type="project" value="TreeGrafter"/>
</dbReference>
<dbReference type="GO" id="GO:0006493">
    <property type="term" value="P:protein O-linked glycosylation"/>
    <property type="evidence" value="ECO:0007669"/>
    <property type="project" value="TreeGrafter"/>
</dbReference>
<dbReference type="Pfam" id="PF13374">
    <property type="entry name" value="TPR_10"/>
    <property type="match status" value="1"/>
</dbReference>
<feature type="repeat" description="TPR" evidence="1">
    <location>
        <begin position="593"/>
        <end position="626"/>
    </location>
</feature>
<feature type="repeat" description="TPR" evidence="1">
    <location>
        <begin position="559"/>
        <end position="592"/>
    </location>
</feature>
<evidence type="ECO:0000256" key="1">
    <source>
        <dbReference type="PROSITE-ProRule" id="PRU00339"/>
    </source>
</evidence>
<keyword evidence="1" id="KW-0802">TPR repeat</keyword>
<dbReference type="PROSITE" id="PS50005">
    <property type="entry name" value="TPR"/>
    <property type="match status" value="2"/>
</dbReference>
<evidence type="ECO:0000313" key="2">
    <source>
        <dbReference type="EMBL" id="ORE22630.1"/>
    </source>
</evidence>
<dbReference type="SMART" id="SM00028">
    <property type="entry name" value="TPR"/>
    <property type="match status" value="4"/>
</dbReference>
<proteinExistence type="predicted"/>
<protein>
    <submittedName>
        <fullName evidence="2">TPR-like protein</fullName>
    </submittedName>
</protein>
<dbReference type="PROSITE" id="PS50293">
    <property type="entry name" value="TPR_REGION"/>
    <property type="match status" value="1"/>
</dbReference>
<dbReference type="OMA" id="NAICDWR"/>
<gene>
    <name evidence="2" type="ORF">BCV71DRAFT_240967</name>
</gene>
<dbReference type="Gene3D" id="1.25.40.10">
    <property type="entry name" value="Tetratricopeptide repeat domain"/>
    <property type="match status" value="3"/>
</dbReference>
<sequence length="780" mass="86319">MAGYLGQNQVMFTNSIPNIYDDSAAFAYFQQMSPTFQQALLTNQQSLSANLHEQVILEQQQQQQQQEQQQQQQLEYTPPIMAPPQSPTLSSYYFESGWVNHYYDPKRRQYLSSRVDHDYQQKHRHSQLLQQQYILNQQHPMNHDHHRRIIRQHSFNNIIPQPFPTTLDPTTTTLPPVSNPYLNAAAAAAAAAAASATVSSAQGTVYPEISAHILHSTSSDELRENLLQFAHNLYSTTPQNPYLLPLLHSLHDAFPNHLPTILLLACVYYSYQDYASSLRFNQLILKHDANYVEAMSNIGTTLRTMGKAAEAERWWYQAQLPPHQLPRLQNLFYAKGNLKYALGDIQGAQREYEKGLELAFNGVGYSSLCKLIAFTCSGGMLPASSTTNAVPLVLLQPDQAARILHMIFPTYNGMLPSLTSINYSANSKPGVGSVPGTDITSAIQQTNQTTATILLTLAKLFQDMMNPTTPALIAAAAAAPFPGCTAPTLPTLLPLYYLSLALNPSPSTANNLGIILSNIPGAIAASAIKLAASSTTPLTGTMLAMQYYMYGLQLDPRHPHLYTNLGSLLKDMGHLNEAVAMYEKAVEYNPRFDVALANLGNAIKDMGRVQDSVQWYRRAVEVNPNFVDAICGLANSLNAICDWRGRGTSGEEPGVDQVGHYFIPSGGNARSGWIGRVVDIVEKQLDEGAIWGAGILKLTVEADTKKTLGEHLVEMLLIATGKHLLEASKLEQITNLWRSRLLYYADQSNTNKRDEGGWLIRLDFCDSRVGTKVRSADTSF</sequence>